<protein>
    <submittedName>
        <fullName evidence="1">Uncharacterized protein</fullName>
    </submittedName>
</protein>
<gene>
    <name evidence="1" type="ORF">S12H4_28553</name>
</gene>
<feature type="non-terminal residue" evidence="1">
    <location>
        <position position="1"/>
    </location>
</feature>
<dbReference type="EMBL" id="BARW01016384">
    <property type="protein sequence ID" value="GAI90467.1"/>
    <property type="molecule type" value="Genomic_DNA"/>
</dbReference>
<name>X1SBU0_9ZZZZ</name>
<evidence type="ECO:0000313" key="1">
    <source>
        <dbReference type="EMBL" id="GAI90467.1"/>
    </source>
</evidence>
<proteinExistence type="predicted"/>
<sequence>FNDVRALTRYICFESWNQLLDFMLRGLELPDPGG</sequence>
<comment type="caution">
    <text evidence="1">The sequence shown here is derived from an EMBL/GenBank/DDBJ whole genome shotgun (WGS) entry which is preliminary data.</text>
</comment>
<reference evidence="1" key="1">
    <citation type="journal article" date="2014" name="Front. Microbiol.">
        <title>High frequency of phylogenetically diverse reductive dehalogenase-homologous genes in deep subseafloor sedimentary metagenomes.</title>
        <authorList>
            <person name="Kawai M."/>
            <person name="Futagami T."/>
            <person name="Toyoda A."/>
            <person name="Takaki Y."/>
            <person name="Nishi S."/>
            <person name="Hori S."/>
            <person name="Arai W."/>
            <person name="Tsubouchi T."/>
            <person name="Morono Y."/>
            <person name="Uchiyama I."/>
            <person name="Ito T."/>
            <person name="Fujiyama A."/>
            <person name="Inagaki F."/>
            <person name="Takami H."/>
        </authorList>
    </citation>
    <scope>NUCLEOTIDE SEQUENCE</scope>
    <source>
        <strain evidence="1">Expedition CK06-06</strain>
    </source>
</reference>
<dbReference type="AlphaFoldDB" id="X1SBU0"/>
<organism evidence="1">
    <name type="scientific">marine sediment metagenome</name>
    <dbReference type="NCBI Taxonomy" id="412755"/>
    <lineage>
        <taxon>unclassified sequences</taxon>
        <taxon>metagenomes</taxon>
        <taxon>ecological metagenomes</taxon>
    </lineage>
</organism>
<accession>X1SBU0</accession>